<organism evidence="3 4">
    <name type="scientific">Parahaliea mediterranea</name>
    <dbReference type="NCBI Taxonomy" id="651086"/>
    <lineage>
        <taxon>Bacteria</taxon>
        <taxon>Pseudomonadati</taxon>
        <taxon>Pseudomonadota</taxon>
        <taxon>Gammaproteobacteria</taxon>
        <taxon>Cellvibrionales</taxon>
        <taxon>Halieaceae</taxon>
        <taxon>Parahaliea</taxon>
    </lineage>
</organism>
<evidence type="ECO:0000256" key="1">
    <source>
        <dbReference type="SAM" id="SignalP"/>
    </source>
</evidence>
<reference evidence="3" key="1">
    <citation type="submission" date="2021-02" db="EMBL/GenBank/DDBJ databases">
        <title>PHA producing bacteria isolated from coastal sediment in Guangdong, Shenzhen.</title>
        <authorList>
            <person name="Zheng W."/>
            <person name="Yu S."/>
            <person name="Huang Y."/>
        </authorList>
    </citation>
    <scope>NUCLEOTIDE SEQUENCE</scope>
    <source>
        <strain evidence="3">TN14-10</strain>
    </source>
</reference>
<evidence type="ECO:0000313" key="4">
    <source>
        <dbReference type="Proteomes" id="UP000664303"/>
    </source>
</evidence>
<dbReference type="Proteomes" id="UP000664303">
    <property type="component" value="Unassembled WGS sequence"/>
</dbReference>
<dbReference type="InterPro" id="IPR036709">
    <property type="entry name" value="Autotransporte_beta_dom_sf"/>
</dbReference>
<name>A0A939IK20_9GAMM</name>
<keyword evidence="1" id="KW-0732">Signal</keyword>
<comment type="caution">
    <text evidence="3">The sequence shown here is derived from an EMBL/GenBank/DDBJ whole genome shotgun (WGS) entry which is preliminary data.</text>
</comment>
<dbReference type="AlphaFoldDB" id="A0A939IK20"/>
<dbReference type="RefSeq" id="WP_206558450.1">
    <property type="nucleotide sequence ID" value="NZ_JAFKCZ010000001.1"/>
</dbReference>
<dbReference type="SMART" id="SM00869">
    <property type="entry name" value="Autotransporter"/>
    <property type="match status" value="1"/>
</dbReference>
<protein>
    <submittedName>
        <fullName evidence="3">Autotransporter outer membrane beta-barrel domain-containing protein</fullName>
    </submittedName>
</protein>
<proteinExistence type="predicted"/>
<feature type="chain" id="PRO_5038058551" evidence="1">
    <location>
        <begin position="39"/>
        <end position="481"/>
    </location>
</feature>
<dbReference type="SUPFAM" id="SSF103515">
    <property type="entry name" value="Autotransporter"/>
    <property type="match status" value="1"/>
</dbReference>
<feature type="signal peptide" evidence="1">
    <location>
        <begin position="1"/>
        <end position="38"/>
    </location>
</feature>
<evidence type="ECO:0000313" key="3">
    <source>
        <dbReference type="EMBL" id="MBN7795000.1"/>
    </source>
</evidence>
<dbReference type="PROSITE" id="PS51208">
    <property type="entry name" value="AUTOTRANSPORTER"/>
    <property type="match status" value="1"/>
</dbReference>
<dbReference type="Gene3D" id="2.40.128.130">
    <property type="entry name" value="Autotransporter beta-domain"/>
    <property type="match status" value="1"/>
</dbReference>
<dbReference type="InterPro" id="IPR005546">
    <property type="entry name" value="Autotransporte_beta"/>
</dbReference>
<dbReference type="EMBL" id="JAFKCZ010000001">
    <property type="protein sequence ID" value="MBN7795000.1"/>
    <property type="molecule type" value="Genomic_DNA"/>
</dbReference>
<dbReference type="Pfam" id="PF03797">
    <property type="entry name" value="Autotransporter"/>
    <property type="match status" value="1"/>
</dbReference>
<gene>
    <name evidence="3" type="ORF">JYP50_00260</name>
</gene>
<evidence type="ECO:0000259" key="2">
    <source>
        <dbReference type="PROSITE" id="PS51208"/>
    </source>
</evidence>
<sequence length="481" mass="51657">MKIPTTLQGPWRGATPARTVPTLCLAAGIAGLVLPAQAQQVGDDGKLGDVPADNEVQHQTGTYIDTICPQMAELNRQGQLNAPQQRLLNRCGGAKFNIGREGFTEGDATGVLQRLSPEETLTIGSNHTDTALKDQLGTRFSALRAGVTGVSIGGVAQAEHGIYTGGSAGVDDGAPWGFFLNGVYSTGDKDGDENEDQFDFDAYGLTTGLDYRLSESLVVGVAYGYVDADADIDDGKGAVSSGNGGAGDSEQDTETHTLALYGTWYSGNVYFDGSVAWSQSEIDGERSIQYGFVNQAAEMSTDSDQLAISVGGGFNHHLGGPWNTRYFLRSDYVDAEVDAYRERARQRSAEGADPANPAQDLDSLIMQVDDQEIESWQSVLGVNLTYVQSVDYGVLTPYVTAAWHHEFEDDSRLITAKYVFDPTNDVLRFRSSAADEDFFGLSVGVSSVLANGTQWFVNYDTVLGLDDVSQHIFTGGFRVSF</sequence>
<feature type="domain" description="Autotransporter" evidence="2">
    <location>
        <begin position="171"/>
        <end position="481"/>
    </location>
</feature>
<keyword evidence="4" id="KW-1185">Reference proteome</keyword>
<accession>A0A939IK20</accession>